<sequence>MEGTYHLRFLFFPCLFICSPWVHTPNDAYDIVAKNGETVHVKCIYNLSLGNIENIVWFHNENRLMIHDSSIENHITDRYYPVLPLEKSSATLKILDVRFGDAGVYSCMQYFKTGRSVKYHSKLQVTGSPIIEMTRKTWTEDESVFSMCCADTALKPEGATIVWSINGEIASSSSTFASRNSNEDSNYYTFCSNVTFLCNRFQNGKILQCSVLGGINSSTSVTLNILYAPRIKYKGTLPGRRQTVIAGNNKSVNISCILEGNPKPEVYLEKKISPNMWGKLPQEPFTTDSDDGILTMYTFTITLFSEQDTGNFRCIANNGIGPELSSTDIHVKFKSDVAVNIVILTSKQLYVGDTFSISCIAQGYPNPSVQLEKIMNEEQWVKLPIKPEISHQSPKFTSLSVLGMSGVIQAVSTDVLHTTTLE</sequence>
<feature type="domain" description="Ig-like" evidence="2">
    <location>
        <begin position="20"/>
        <end position="107"/>
    </location>
</feature>
<dbReference type="PANTHER" id="PTHR45889">
    <property type="entry name" value="IG-LIKE DOMAIN-CONTAINING PROTEIN"/>
    <property type="match status" value="1"/>
</dbReference>
<dbReference type="SUPFAM" id="SSF48726">
    <property type="entry name" value="Immunoglobulin"/>
    <property type="match status" value="3"/>
</dbReference>
<dbReference type="Pfam" id="PF07686">
    <property type="entry name" value="V-set"/>
    <property type="match status" value="1"/>
</dbReference>
<dbReference type="InterPro" id="IPR013106">
    <property type="entry name" value="Ig_V-set"/>
</dbReference>
<comment type="caution">
    <text evidence="3">The sequence shown here is derived from an EMBL/GenBank/DDBJ whole genome shotgun (WGS) entry which is preliminary data.</text>
</comment>
<dbReference type="SMART" id="SM00408">
    <property type="entry name" value="IGc2"/>
    <property type="match status" value="2"/>
</dbReference>
<evidence type="ECO:0000259" key="2">
    <source>
        <dbReference type="PROSITE" id="PS50835"/>
    </source>
</evidence>
<gene>
    <name evidence="3" type="ORF">HOLleu_05817</name>
</gene>
<dbReference type="InterPro" id="IPR007110">
    <property type="entry name" value="Ig-like_dom"/>
</dbReference>
<dbReference type="OrthoDB" id="10010359at2759"/>
<accession>A0A9Q1HES2</accession>
<feature type="domain" description="Ig-like" evidence="2">
    <location>
        <begin position="229"/>
        <end position="330"/>
    </location>
</feature>
<dbReference type="EMBL" id="JAIZAY010000002">
    <property type="protein sequence ID" value="KAJ8046962.1"/>
    <property type="molecule type" value="Genomic_DNA"/>
</dbReference>
<protein>
    <submittedName>
        <fullName evidence="3">Matrix-remodeling-associated protein 5</fullName>
    </submittedName>
</protein>
<feature type="domain" description="Ig-like" evidence="2">
    <location>
        <begin position="129"/>
        <end position="222"/>
    </location>
</feature>
<dbReference type="PROSITE" id="PS50835">
    <property type="entry name" value="IG_LIKE"/>
    <property type="match status" value="3"/>
</dbReference>
<dbReference type="SMART" id="SM00409">
    <property type="entry name" value="IG"/>
    <property type="match status" value="2"/>
</dbReference>
<evidence type="ECO:0000313" key="3">
    <source>
        <dbReference type="EMBL" id="KAJ8046962.1"/>
    </source>
</evidence>
<evidence type="ECO:0000256" key="1">
    <source>
        <dbReference type="SAM" id="SignalP"/>
    </source>
</evidence>
<organism evidence="3 4">
    <name type="scientific">Holothuria leucospilota</name>
    <name type="common">Black long sea cucumber</name>
    <name type="synonym">Mertensiothuria leucospilota</name>
    <dbReference type="NCBI Taxonomy" id="206669"/>
    <lineage>
        <taxon>Eukaryota</taxon>
        <taxon>Metazoa</taxon>
        <taxon>Echinodermata</taxon>
        <taxon>Eleutherozoa</taxon>
        <taxon>Echinozoa</taxon>
        <taxon>Holothuroidea</taxon>
        <taxon>Aspidochirotacea</taxon>
        <taxon>Aspidochirotida</taxon>
        <taxon>Holothuriidae</taxon>
        <taxon>Holothuria</taxon>
    </lineage>
</organism>
<dbReference type="InterPro" id="IPR036179">
    <property type="entry name" value="Ig-like_dom_sf"/>
</dbReference>
<dbReference type="Gene3D" id="2.60.40.10">
    <property type="entry name" value="Immunoglobulins"/>
    <property type="match status" value="3"/>
</dbReference>
<reference evidence="3" key="1">
    <citation type="submission" date="2021-10" db="EMBL/GenBank/DDBJ databases">
        <title>Tropical sea cucumber genome reveals ecological adaptation and Cuvierian tubules defense mechanism.</title>
        <authorList>
            <person name="Chen T."/>
        </authorList>
    </citation>
    <scope>NUCLEOTIDE SEQUENCE</scope>
    <source>
        <strain evidence="3">Nanhai2018</strain>
        <tissue evidence="3">Muscle</tissue>
    </source>
</reference>
<dbReference type="PANTHER" id="PTHR45889:SF8">
    <property type="entry name" value="IG-LIKE DOMAIN-CONTAINING PROTEIN"/>
    <property type="match status" value="1"/>
</dbReference>
<dbReference type="InterPro" id="IPR013098">
    <property type="entry name" value="Ig_I-set"/>
</dbReference>
<dbReference type="Pfam" id="PF07679">
    <property type="entry name" value="I-set"/>
    <property type="match status" value="1"/>
</dbReference>
<feature type="chain" id="PRO_5040343527" evidence="1">
    <location>
        <begin position="29"/>
        <end position="422"/>
    </location>
</feature>
<feature type="signal peptide" evidence="1">
    <location>
        <begin position="1"/>
        <end position="28"/>
    </location>
</feature>
<proteinExistence type="predicted"/>
<name>A0A9Q1HES2_HOLLE</name>
<keyword evidence="1" id="KW-0732">Signal</keyword>
<dbReference type="AlphaFoldDB" id="A0A9Q1HES2"/>
<dbReference type="InterPro" id="IPR013783">
    <property type="entry name" value="Ig-like_fold"/>
</dbReference>
<keyword evidence="4" id="KW-1185">Reference proteome</keyword>
<dbReference type="InterPro" id="IPR003598">
    <property type="entry name" value="Ig_sub2"/>
</dbReference>
<dbReference type="Proteomes" id="UP001152320">
    <property type="component" value="Chromosome 2"/>
</dbReference>
<dbReference type="InterPro" id="IPR003599">
    <property type="entry name" value="Ig_sub"/>
</dbReference>
<evidence type="ECO:0000313" key="4">
    <source>
        <dbReference type="Proteomes" id="UP001152320"/>
    </source>
</evidence>